<keyword evidence="1" id="KW-0732">Signal</keyword>
<reference evidence="2" key="1">
    <citation type="submission" date="2024-01" db="EMBL/GenBank/DDBJ databases">
        <title>The first autotrophic representatives of the genus Thermodesulfovibrio.</title>
        <authorList>
            <person name="Maltseva A.I."/>
            <person name="Elcheninov A.G."/>
            <person name="Kublanov I.V."/>
            <person name="Lebedinsky A.V."/>
            <person name="Frolov E.N."/>
        </authorList>
    </citation>
    <scope>NUCLEOTIDE SEQUENCE</scope>
    <source>
        <strain evidence="2">3462-1</strain>
    </source>
</reference>
<feature type="signal peptide" evidence="1">
    <location>
        <begin position="1"/>
        <end position="16"/>
    </location>
</feature>
<name>A0AAU8H0D9_9BACT</name>
<dbReference type="Gene3D" id="2.40.128.100">
    <property type="entry name" value="OPCA outer membrane adhesin/invasin"/>
    <property type="match status" value="1"/>
</dbReference>
<evidence type="ECO:0000313" key="2">
    <source>
        <dbReference type="EMBL" id="XCH48372.1"/>
    </source>
</evidence>
<dbReference type="AlphaFoldDB" id="A0AAU8H0D9"/>
<dbReference type="EMBL" id="CP144374">
    <property type="protein sequence ID" value="XCH48372.1"/>
    <property type="molecule type" value="Genomic_DNA"/>
</dbReference>
<evidence type="ECO:0000256" key="1">
    <source>
        <dbReference type="SAM" id="SignalP"/>
    </source>
</evidence>
<proteinExistence type="predicted"/>
<accession>A0AAU8H0D9</accession>
<dbReference type="GO" id="GO:0004190">
    <property type="term" value="F:aspartic-type endopeptidase activity"/>
    <property type="evidence" value="ECO:0007669"/>
    <property type="project" value="InterPro"/>
</dbReference>
<gene>
    <name evidence="2" type="ORF">V4D31_08515</name>
</gene>
<evidence type="ECO:0008006" key="3">
    <source>
        <dbReference type="Google" id="ProtNLM"/>
    </source>
</evidence>
<dbReference type="RefSeq" id="WP_353686019.1">
    <property type="nucleotide sequence ID" value="NZ_CP144374.1"/>
</dbReference>
<protein>
    <recommendedName>
        <fullName evidence="3">Outer membrane protein beta-barrel domain-containing protein</fullName>
    </recommendedName>
</protein>
<feature type="chain" id="PRO_5043941704" description="Outer membrane protein beta-barrel domain-containing protein" evidence="1">
    <location>
        <begin position="17"/>
        <end position="259"/>
    </location>
</feature>
<sequence length="259" mass="28984">MLVVALLMLVGVNAYAVDFEAQVGPEISHITYKEPGVMTEKGWFYGMAGRAEVKFDVAKDLKLTVGPELKLAKGRVDYSSPISGDMNGIDDTLFEARALVGLQYQLTPEAKIKPYTGFGYRSLVDDSSGKQTSTGAWGYERWIRYYYIPVGVAFSYDFTKDWTAKAYAEYDIFLRGKVKTYLSSVPGYEDITNTQKSGYGLRAGAQVEKKFTGWAVSFGPYVKYWKIKDSEVTYDSLGRGWIEPRNHSTEIGSALTLNF</sequence>
<dbReference type="SUPFAM" id="SSF69917">
    <property type="entry name" value="OMPT-like"/>
    <property type="match status" value="1"/>
</dbReference>
<dbReference type="InterPro" id="IPR020080">
    <property type="entry name" value="OM_adhesin/peptidase_omptin"/>
</dbReference>
<organism evidence="2">
    <name type="scientific">Thermodesulfovibrio obliviosus</name>
    <dbReference type="NCBI Taxonomy" id="3118332"/>
    <lineage>
        <taxon>Bacteria</taxon>
        <taxon>Pseudomonadati</taxon>
        <taxon>Nitrospirota</taxon>
        <taxon>Thermodesulfovibrionia</taxon>
        <taxon>Thermodesulfovibrionales</taxon>
        <taxon>Thermodesulfovibrionaceae</taxon>
        <taxon>Thermodesulfovibrio</taxon>
    </lineage>
</organism>
<dbReference type="KEGG" id="tob:V4D31_08515"/>